<dbReference type="AlphaFoldDB" id="A0A0F9SCN1"/>
<proteinExistence type="predicted"/>
<evidence type="ECO:0000313" key="1">
    <source>
        <dbReference type="EMBL" id="KKN66640.1"/>
    </source>
</evidence>
<organism evidence="1">
    <name type="scientific">marine sediment metagenome</name>
    <dbReference type="NCBI Taxonomy" id="412755"/>
    <lineage>
        <taxon>unclassified sequences</taxon>
        <taxon>metagenomes</taxon>
        <taxon>ecological metagenomes</taxon>
    </lineage>
</organism>
<reference evidence="1" key="1">
    <citation type="journal article" date="2015" name="Nature">
        <title>Complex archaea that bridge the gap between prokaryotes and eukaryotes.</title>
        <authorList>
            <person name="Spang A."/>
            <person name="Saw J.H."/>
            <person name="Jorgensen S.L."/>
            <person name="Zaremba-Niedzwiedzka K."/>
            <person name="Martijn J."/>
            <person name="Lind A.E."/>
            <person name="van Eijk R."/>
            <person name="Schleper C."/>
            <person name="Guy L."/>
            <person name="Ettema T.J."/>
        </authorList>
    </citation>
    <scope>NUCLEOTIDE SEQUENCE</scope>
</reference>
<comment type="caution">
    <text evidence="1">The sequence shown here is derived from an EMBL/GenBank/DDBJ whole genome shotgun (WGS) entry which is preliminary data.</text>
</comment>
<gene>
    <name evidence="1" type="ORF">LCGC14_0469750</name>
</gene>
<dbReference type="EMBL" id="LAZR01000495">
    <property type="protein sequence ID" value="KKN66640.1"/>
    <property type="molecule type" value="Genomic_DNA"/>
</dbReference>
<protein>
    <submittedName>
        <fullName evidence="1">Uncharacterized protein</fullName>
    </submittedName>
</protein>
<sequence length="84" mass="9267">MSSAVGIGSEAIIIDEQIVEENQDDAIIIPLRTAKLLKLRHNIKKLREEVLSKFSNEMKECKEACSAASILIGELNDNIAKEGE</sequence>
<name>A0A0F9SCN1_9ZZZZ</name>
<accession>A0A0F9SCN1</accession>